<dbReference type="AlphaFoldDB" id="A5B254"/>
<accession>A5B254</accession>
<organism evidence="1">
    <name type="scientific">Vitis vinifera</name>
    <name type="common">Grape</name>
    <dbReference type="NCBI Taxonomy" id="29760"/>
    <lineage>
        <taxon>Eukaryota</taxon>
        <taxon>Viridiplantae</taxon>
        <taxon>Streptophyta</taxon>
        <taxon>Embryophyta</taxon>
        <taxon>Tracheophyta</taxon>
        <taxon>Spermatophyta</taxon>
        <taxon>Magnoliopsida</taxon>
        <taxon>eudicotyledons</taxon>
        <taxon>Gunneridae</taxon>
        <taxon>Pentapetalae</taxon>
        <taxon>rosids</taxon>
        <taxon>Vitales</taxon>
        <taxon>Vitaceae</taxon>
        <taxon>Viteae</taxon>
        <taxon>Vitis</taxon>
    </lineage>
</organism>
<proteinExistence type="predicted"/>
<name>A5B254_VITVI</name>
<gene>
    <name evidence="1" type="ORF">VITISV_014223</name>
</gene>
<sequence length="218" mass="25424">MNKALLSGISALPLKERLFGSKSSVTNMVKKRGDGTLGPAFNDWEIEMVERFMLKIQVFRVQREDKDKVMWTASKSGAFSVKSLYSMLESGGSLLFPCDSIWRTNVPPKAIGKTYCFALLQKKFRKLFGRHSNLENSSQIFELKTKLWHSKQGDREVTKYYNKMKALWQELDLSYHEEWDYAKDSIRYMKRMENDREYVFLAGRRGRILGKKPLSSLH</sequence>
<evidence type="ECO:0000313" key="1">
    <source>
        <dbReference type="EMBL" id="CAN76329.1"/>
    </source>
</evidence>
<protein>
    <submittedName>
        <fullName evidence="1">Uncharacterized protein</fullName>
    </submittedName>
</protein>
<dbReference type="EMBL" id="AM443991">
    <property type="protein sequence ID" value="CAN76329.1"/>
    <property type="molecule type" value="Genomic_DNA"/>
</dbReference>
<reference evidence="1" key="1">
    <citation type="journal article" date="2007" name="PLoS ONE">
        <title>The first genome sequence of an elite grapevine cultivar (Pinot noir Vitis vinifera L.): coping with a highly heterozygous genome.</title>
        <authorList>
            <person name="Velasco R."/>
            <person name="Zharkikh A."/>
            <person name="Troggio M."/>
            <person name="Cartwright D.A."/>
            <person name="Cestaro A."/>
            <person name="Pruss D."/>
            <person name="Pindo M."/>
            <person name="FitzGerald L.M."/>
            <person name="Vezzulli S."/>
            <person name="Reid J."/>
            <person name="Malacarne G."/>
            <person name="Iliev D."/>
            <person name="Coppola G."/>
            <person name="Wardell B."/>
            <person name="Micheletti D."/>
            <person name="Macalma T."/>
            <person name="Facci M."/>
            <person name="Mitchell J.T."/>
            <person name="Perazzolli M."/>
            <person name="Eldredge G."/>
            <person name="Gatto P."/>
            <person name="Oyzerski R."/>
            <person name="Moretto M."/>
            <person name="Gutin N."/>
            <person name="Stefanini M."/>
            <person name="Chen Y."/>
            <person name="Segala C."/>
            <person name="Davenport C."/>
            <person name="Dematte L."/>
            <person name="Mraz A."/>
            <person name="Battilana J."/>
            <person name="Stormo K."/>
            <person name="Costa F."/>
            <person name="Tao Q."/>
            <person name="Si-Ammour A."/>
            <person name="Harkins T."/>
            <person name="Lackey A."/>
            <person name="Perbost C."/>
            <person name="Taillon B."/>
            <person name="Stella A."/>
            <person name="Solovyev V."/>
            <person name="Fawcett J.A."/>
            <person name="Sterck L."/>
            <person name="Vandepoele K."/>
            <person name="Grando S.M."/>
            <person name="Toppo S."/>
            <person name="Moser C."/>
            <person name="Lanchbury J."/>
            <person name="Bogden R."/>
            <person name="Skolnick M."/>
            <person name="Sgaramella V."/>
            <person name="Bhatnagar S.K."/>
            <person name="Fontana P."/>
            <person name="Gutin A."/>
            <person name="Van de Peer Y."/>
            <person name="Salamini F."/>
            <person name="Viola R."/>
        </authorList>
    </citation>
    <scope>NUCLEOTIDE SEQUENCE</scope>
</reference>